<evidence type="ECO:0000256" key="3">
    <source>
        <dbReference type="ARBA" id="ARBA00022617"/>
    </source>
</evidence>
<dbReference type="Pfam" id="PF00067">
    <property type="entry name" value="p450"/>
    <property type="match status" value="1"/>
</dbReference>
<comment type="caution">
    <text evidence="8">The sequence shown here is derived from an EMBL/GenBank/DDBJ whole genome shotgun (WGS) entry which is preliminary data.</text>
</comment>
<dbReference type="STRING" id="503106.A0A218YZ39"/>
<evidence type="ECO:0000313" key="9">
    <source>
        <dbReference type="Proteomes" id="UP000242519"/>
    </source>
</evidence>
<proteinExistence type="inferred from homology"/>
<evidence type="ECO:0000256" key="1">
    <source>
        <dbReference type="ARBA" id="ARBA00001971"/>
    </source>
</evidence>
<keyword evidence="3" id="KW-0349">Heme</keyword>
<evidence type="ECO:0000256" key="5">
    <source>
        <dbReference type="ARBA" id="ARBA00023004"/>
    </source>
</evidence>
<gene>
    <name evidence="8" type="ORF">B2J93_1089</name>
</gene>
<dbReference type="GO" id="GO:0005506">
    <property type="term" value="F:iron ion binding"/>
    <property type="evidence" value="ECO:0007669"/>
    <property type="project" value="InterPro"/>
</dbReference>
<evidence type="ECO:0000256" key="4">
    <source>
        <dbReference type="ARBA" id="ARBA00022723"/>
    </source>
</evidence>
<dbReference type="Gene3D" id="1.10.630.10">
    <property type="entry name" value="Cytochrome P450"/>
    <property type="match status" value="1"/>
</dbReference>
<feature type="region of interest" description="Disordered" evidence="6">
    <location>
        <begin position="155"/>
        <end position="203"/>
    </location>
</feature>
<dbReference type="InterPro" id="IPR001128">
    <property type="entry name" value="Cyt_P450"/>
</dbReference>
<dbReference type="SUPFAM" id="SSF48264">
    <property type="entry name" value="Cytochrome P450"/>
    <property type="match status" value="1"/>
</dbReference>
<keyword evidence="9" id="KW-1185">Reference proteome</keyword>
<accession>A0A218YZ39</accession>
<keyword evidence="7" id="KW-0472">Membrane</keyword>
<dbReference type="PANTHER" id="PTHR24305">
    <property type="entry name" value="CYTOCHROME P450"/>
    <property type="match status" value="1"/>
</dbReference>
<dbReference type="GO" id="GO:0020037">
    <property type="term" value="F:heme binding"/>
    <property type="evidence" value="ECO:0007669"/>
    <property type="project" value="InterPro"/>
</dbReference>
<comment type="cofactor">
    <cofactor evidence="1">
        <name>heme</name>
        <dbReference type="ChEBI" id="CHEBI:30413"/>
    </cofactor>
</comment>
<evidence type="ECO:0000256" key="6">
    <source>
        <dbReference type="SAM" id="MobiDB-lite"/>
    </source>
</evidence>
<dbReference type="GO" id="GO:0004497">
    <property type="term" value="F:monooxygenase activity"/>
    <property type="evidence" value="ECO:0007669"/>
    <property type="project" value="InterPro"/>
</dbReference>
<keyword evidence="5" id="KW-0408">Iron</keyword>
<evidence type="ECO:0000256" key="2">
    <source>
        <dbReference type="ARBA" id="ARBA00010617"/>
    </source>
</evidence>
<protein>
    <recommendedName>
        <fullName evidence="10">Cytochrome P</fullName>
    </recommendedName>
</protein>
<dbReference type="CDD" id="cd11058">
    <property type="entry name" value="CYP60B-like"/>
    <property type="match status" value="1"/>
</dbReference>
<feature type="transmembrane region" description="Helical" evidence="7">
    <location>
        <begin position="508"/>
        <end position="531"/>
    </location>
</feature>
<feature type="region of interest" description="Disordered" evidence="6">
    <location>
        <begin position="1"/>
        <end position="88"/>
    </location>
</feature>
<dbReference type="InParanoid" id="A0A218YZ39"/>
<organism evidence="8 9">
    <name type="scientific">Diplocarpon coronariae</name>
    <dbReference type="NCBI Taxonomy" id="2795749"/>
    <lineage>
        <taxon>Eukaryota</taxon>
        <taxon>Fungi</taxon>
        <taxon>Dikarya</taxon>
        <taxon>Ascomycota</taxon>
        <taxon>Pezizomycotina</taxon>
        <taxon>Leotiomycetes</taxon>
        <taxon>Helotiales</taxon>
        <taxon>Drepanopezizaceae</taxon>
        <taxon>Diplocarpon</taxon>
    </lineage>
</organism>
<name>A0A218YZ39_9HELO</name>
<keyword evidence="7" id="KW-0812">Transmembrane</keyword>
<dbReference type="InterPro" id="IPR050121">
    <property type="entry name" value="Cytochrome_P450_monoxygenase"/>
</dbReference>
<feature type="compositionally biased region" description="Basic and acidic residues" evidence="6">
    <location>
        <begin position="21"/>
        <end position="32"/>
    </location>
</feature>
<dbReference type="PANTHER" id="PTHR24305:SF210">
    <property type="entry name" value="CYTOCHROME P450 MONOOXYGENASE ASQL-RELATED"/>
    <property type="match status" value="1"/>
</dbReference>
<evidence type="ECO:0000256" key="7">
    <source>
        <dbReference type="SAM" id="Phobius"/>
    </source>
</evidence>
<reference evidence="8 9" key="1">
    <citation type="submission" date="2017-04" db="EMBL/GenBank/DDBJ databases">
        <title>Draft genome sequence of Marssonina coronaria NL1: causal agent of apple blotch.</title>
        <authorList>
            <person name="Cheng Q."/>
        </authorList>
    </citation>
    <scope>NUCLEOTIDE SEQUENCE [LARGE SCALE GENOMIC DNA]</scope>
    <source>
        <strain evidence="8 9">NL1</strain>
    </source>
</reference>
<evidence type="ECO:0000313" key="8">
    <source>
        <dbReference type="EMBL" id="OWP00704.1"/>
    </source>
</evidence>
<dbReference type="AlphaFoldDB" id="A0A218YZ39"/>
<comment type="similarity">
    <text evidence="2">Belongs to the cytochrome P450 family.</text>
</comment>
<feature type="transmembrane region" description="Helical" evidence="7">
    <location>
        <begin position="245"/>
        <end position="264"/>
    </location>
</feature>
<keyword evidence="7" id="KW-1133">Transmembrane helix</keyword>
<dbReference type="Proteomes" id="UP000242519">
    <property type="component" value="Unassembled WGS sequence"/>
</dbReference>
<keyword evidence="4" id="KW-0479">Metal-binding</keyword>
<dbReference type="GO" id="GO:0016705">
    <property type="term" value="F:oxidoreductase activity, acting on paired donors, with incorporation or reduction of molecular oxygen"/>
    <property type="evidence" value="ECO:0007669"/>
    <property type="project" value="InterPro"/>
</dbReference>
<evidence type="ECO:0008006" key="10">
    <source>
        <dbReference type="Google" id="ProtNLM"/>
    </source>
</evidence>
<dbReference type="OrthoDB" id="1470350at2759"/>
<sequence length="703" mass="77660">MSGCITSGSKGGYAQGLHVAENSKPDGERQPANHEQICASTAGRAAERRRPPWGSGRAPRAERSASAVGAPGNWTLSTAPAQHPPRRPTGCASDTYIVSAGAGNGLHTVHLYGASGPVQSRLATRPLERRPIRVRTGTSVAAEAIRGQEPAQLVGIRGDSSTDPAGAGFPSRPPASRAIQGGGEESGSKPLRGGEPASYGTSLVPRTRPQAQMEAETVHAGVRRLPGYVPWRGMESPAMMARNPISIALGLLLVFVVGRAFWYYTILGGRGPWRNHGWHKRWGPIVRIAPNHLSFGSHGAQKAIYGFNTRTGPSMAKDPIFFTPEVDHSMNIINETNREEHTRMRRMLSFAFSNSNLLENEDVLVRRTDEFLKTIGSLESQDGRRGFSIVRQFNYVTFNIMGEMSFGASFDARLGAQPEHRYHWADVIVNTTYMNDVMRAVCVVPGLFSLLEWLKPQHMRNTLYQHAEQASEHTECRLKAGSTRKDFMHHILTSKGPRPSTLEIGSHFNVIMMAGAVTTATFLSAVTYYLGHNKAALSRLQRELRTRFASLGEITSRDLLECEYLNAVVEEGLRIYPPAGAAHLSRIVPPGGCEIEGEWIPGGTRVSVHSWSVVRDPLNFWNPSAFIPERWIKSEAEGQGGDRLAYLEMRMVLAKLFWQYDLAWFNSDEIDWERDSKGYTLWEKPDLRVLLRDHHAGTARAVA</sequence>
<dbReference type="EMBL" id="MZNU01000313">
    <property type="protein sequence ID" value="OWP00704.1"/>
    <property type="molecule type" value="Genomic_DNA"/>
</dbReference>
<dbReference type="InterPro" id="IPR036396">
    <property type="entry name" value="Cyt_P450_sf"/>
</dbReference>